<dbReference type="Proteomes" id="UP000078252">
    <property type="component" value="Unassembled WGS sequence"/>
</dbReference>
<evidence type="ECO:0008006" key="3">
    <source>
        <dbReference type="Google" id="ProtNLM"/>
    </source>
</evidence>
<accession>A0A175RWK2</accession>
<comment type="caution">
    <text evidence="1">The sequence shown here is derived from an EMBL/GenBank/DDBJ whole genome shotgun (WGS) entry which is preliminary data.</text>
</comment>
<dbReference type="OrthoDB" id="4548523at2"/>
<evidence type="ECO:0000313" key="2">
    <source>
        <dbReference type="Proteomes" id="UP000078252"/>
    </source>
</evidence>
<dbReference type="InterPro" id="IPR034660">
    <property type="entry name" value="DinB/YfiT-like"/>
</dbReference>
<dbReference type="EMBL" id="LDQC01000042">
    <property type="protein sequence ID" value="KTR07249.1"/>
    <property type="molecule type" value="Genomic_DNA"/>
</dbReference>
<dbReference type="AlphaFoldDB" id="A0A175RWK2"/>
<gene>
    <name evidence="1" type="ORF">NS184_08135</name>
</gene>
<protein>
    <recommendedName>
        <fullName evidence="3">Mini-circle protein</fullName>
    </recommendedName>
</protein>
<dbReference type="RefSeq" id="WP_083513552.1">
    <property type="nucleotide sequence ID" value="NZ_LDQC01000042.1"/>
</dbReference>
<dbReference type="Gene3D" id="1.20.120.450">
    <property type="entry name" value="dinb family like domain"/>
    <property type="match status" value="1"/>
</dbReference>
<organism evidence="1 2">
    <name type="scientific">Curtobacterium luteum</name>
    <dbReference type="NCBI Taxonomy" id="33881"/>
    <lineage>
        <taxon>Bacteria</taxon>
        <taxon>Bacillati</taxon>
        <taxon>Actinomycetota</taxon>
        <taxon>Actinomycetes</taxon>
        <taxon>Micrococcales</taxon>
        <taxon>Microbacteriaceae</taxon>
        <taxon>Curtobacterium</taxon>
    </lineage>
</organism>
<dbReference type="InterPro" id="IPR007061">
    <property type="entry name" value="MST-like"/>
</dbReference>
<evidence type="ECO:0000313" key="1">
    <source>
        <dbReference type="EMBL" id="KTR07249.1"/>
    </source>
</evidence>
<dbReference type="Pfam" id="PF04978">
    <property type="entry name" value="MST"/>
    <property type="match status" value="1"/>
</dbReference>
<dbReference type="PATRIC" id="fig|33881.3.peg.1951"/>
<sequence>MTIPKDLLLATLGAQRRRVLDTLDGLPTEALTRSAVPSGWSPLGMVRHLTLDVERFWFQGVVAGEALDLPTDDEVWHPSPFPSRRQILDDHEAAAARSDRIIESTALDARPSSRALALYPWAPDRSLLETVLHVITETATHAGHLDVGRELVDGHQHLVLTEFTDGS</sequence>
<reference evidence="1 2" key="1">
    <citation type="journal article" date="2016" name="Front. Microbiol.">
        <title>Genomic Resource of Rice Seed Associated Bacteria.</title>
        <authorList>
            <person name="Midha S."/>
            <person name="Bansal K."/>
            <person name="Sharma S."/>
            <person name="Kumar N."/>
            <person name="Patil P.P."/>
            <person name="Chaudhry V."/>
            <person name="Patil P.B."/>
        </authorList>
    </citation>
    <scope>NUCLEOTIDE SEQUENCE [LARGE SCALE GENOMIC DNA]</scope>
    <source>
        <strain evidence="1 2">NS184</strain>
    </source>
</reference>
<proteinExistence type="predicted"/>
<dbReference type="SUPFAM" id="SSF109854">
    <property type="entry name" value="DinB/YfiT-like putative metalloenzymes"/>
    <property type="match status" value="1"/>
</dbReference>
<dbReference type="STRING" id="33881.NS184_08135"/>
<name>A0A175RWK2_9MICO</name>